<evidence type="ECO:0000256" key="2">
    <source>
        <dbReference type="ARBA" id="ARBA00022723"/>
    </source>
</evidence>
<feature type="binding site" evidence="5">
    <location>
        <position position="259"/>
    </location>
    <ligand>
        <name>Zn(2+)</name>
        <dbReference type="ChEBI" id="CHEBI:29105"/>
    </ligand>
</feature>
<feature type="binding site" evidence="5">
    <location>
        <position position="256"/>
    </location>
    <ligand>
        <name>Zn(2+)</name>
        <dbReference type="ChEBI" id="CHEBI:29105"/>
    </ligand>
</feature>
<dbReference type="PANTHER" id="PTHR21256:SF2">
    <property type="entry name" value="HISTIDINE BIOSYNTHESIS TRIFUNCTIONAL PROTEIN"/>
    <property type="match status" value="1"/>
</dbReference>
<feature type="binding site" evidence="5">
    <location>
        <position position="416"/>
    </location>
    <ligand>
        <name>Zn(2+)</name>
        <dbReference type="ChEBI" id="CHEBI:29105"/>
    </ligand>
</feature>
<feature type="active site" description="Proton acceptor" evidence="5">
    <location>
        <position position="323"/>
    </location>
</feature>
<comment type="cofactor">
    <cofactor evidence="5">
        <name>Zn(2+)</name>
        <dbReference type="ChEBI" id="CHEBI:29105"/>
    </cofactor>
    <text evidence="5">Binds 1 zinc ion per subunit.</text>
</comment>
<feature type="binding site" evidence="5">
    <location>
        <position position="208"/>
    </location>
    <ligand>
        <name>NAD(+)</name>
        <dbReference type="ChEBI" id="CHEBI:57540"/>
    </ligand>
</feature>
<protein>
    <recommendedName>
        <fullName evidence="5">Histidinol dehydrogenase</fullName>
        <shortName evidence="5">HDH</shortName>
        <ecNumber evidence="5">1.1.1.23</ecNumber>
    </recommendedName>
</protein>
<feature type="active site" description="Proton acceptor" evidence="5">
    <location>
        <position position="324"/>
    </location>
</feature>
<comment type="similarity">
    <text evidence="1 5 6 7">Belongs to the histidinol dehydrogenase family.</text>
</comment>
<dbReference type="EC" id="1.1.1.23" evidence="5"/>
<dbReference type="PROSITE" id="PS00611">
    <property type="entry name" value="HISOL_DEHYDROGENASE"/>
    <property type="match status" value="1"/>
</dbReference>
<proteinExistence type="inferred from homology"/>
<organism evidence="8 9">
    <name type="scientific">Agarivorans aestuarii</name>
    <dbReference type="NCBI Taxonomy" id="1563703"/>
    <lineage>
        <taxon>Bacteria</taxon>
        <taxon>Pseudomonadati</taxon>
        <taxon>Pseudomonadota</taxon>
        <taxon>Gammaproteobacteria</taxon>
        <taxon>Alteromonadales</taxon>
        <taxon>Alteromonadaceae</taxon>
        <taxon>Agarivorans</taxon>
    </lineage>
</organism>
<dbReference type="EMBL" id="JAYDYW010000002">
    <property type="protein sequence ID" value="MEE1672539.1"/>
    <property type="molecule type" value="Genomic_DNA"/>
</dbReference>
<dbReference type="SUPFAM" id="SSF53720">
    <property type="entry name" value="ALDH-like"/>
    <property type="match status" value="1"/>
</dbReference>
<dbReference type="PANTHER" id="PTHR21256">
    <property type="entry name" value="HISTIDINOL DEHYDROGENASE HDH"/>
    <property type="match status" value="1"/>
</dbReference>
<reference evidence="8 9" key="2">
    <citation type="submission" date="2023-12" db="EMBL/GenBank/DDBJ databases">
        <authorList>
            <consortium name="Cladostephus spongiosus"/>
            <person name="Lorente B."/>
            <person name="Cabral C."/>
            <person name="Frias J."/>
            <person name="Faria J."/>
            <person name="Toubarro D."/>
        </authorList>
    </citation>
    <scope>NUCLEOTIDE SEQUENCE [LARGE SCALE GENOMIC DNA]</scope>
    <source>
        <strain evidence="8 9">ZMCS4</strain>
    </source>
</reference>
<dbReference type="Gene3D" id="1.20.5.1300">
    <property type="match status" value="1"/>
</dbReference>
<feature type="binding site" evidence="5">
    <location>
        <position position="416"/>
    </location>
    <ligand>
        <name>substrate</name>
    </ligand>
</feature>
<feature type="binding site" evidence="5">
    <location>
        <position position="357"/>
    </location>
    <ligand>
        <name>Zn(2+)</name>
        <dbReference type="ChEBI" id="CHEBI:29105"/>
    </ligand>
</feature>
<keyword evidence="3 5" id="KW-0862">Zinc</keyword>
<comment type="pathway">
    <text evidence="5">Amino-acid biosynthesis; L-histidine biosynthesis; L-histidine from 5-phospho-alpha-D-ribose 1-diphosphate: step 9/9.</text>
</comment>
<keyword evidence="2 5" id="KW-0479">Metal-binding</keyword>
<reference evidence="9" key="1">
    <citation type="submission" date="2023-07" db="EMBL/GenBank/DDBJ databases">
        <title>Draft genome sequence of Agarivorans aestuarii strain ZMCS4, a CAZymes producing bacteria isolated from the marine brown algae Clodostephus spongiosus.</title>
        <authorList>
            <person name="Lorente B."/>
            <person name="Cabral C."/>
            <person name="Frias J."/>
            <person name="Faria J."/>
            <person name="Toubarro D."/>
        </authorList>
    </citation>
    <scope>NUCLEOTIDE SEQUENCE [LARGE SCALE GENOMIC DNA]</scope>
    <source>
        <strain evidence="9">ZMCS4</strain>
    </source>
</reference>
<keyword evidence="9" id="KW-1185">Reference proteome</keyword>
<feature type="binding site" evidence="5">
    <location>
        <position position="411"/>
    </location>
    <ligand>
        <name>substrate</name>
    </ligand>
</feature>
<dbReference type="HAMAP" id="MF_01024">
    <property type="entry name" value="HisD"/>
    <property type="match status" value="1"/>
</dbReference>
<keyword evidence="5" id="KW-0368">Histidine biosynthesis</keyword>
<dbReference type="RefSeq" id="WP_329773936.1">
    <property type="nucleotide sequence ID" value="NZ_JAYDYW010000002.1"/>
</dbReference>
<dbReference type="Proteomes" id="UP001310248">
    <property type="component" value="Unassembled WGS sequence"/>
</dbReference>
<comment type="caution">
    <text evidence="8">The sequence shown here is derived from an EMBL/GenBank/DDBJ whole genome shotgun (WGS) entry which is preliminary data.</text>
</comment>
<dbReference type="NCBIfam" id="TIGR00069">
    <property type="entry name" value="hisD"/>
    <property type="match status" value="1"/>
</dbReference>
<evidence type="ECO:0000256" key="4">
    <source>
        <dbReference type="ARBA" id="ARBA00023002"/>
    </source>
</evidence>
<dbReference type="InterPro" id="IPR001692">
    <property type="entry name" value="Histidinol_DH_CS"/>
</dbReference>
<dbReference type="Gene3D" id="3.40.50.1980">
    <property type="entry name" value="Nitrogenase molybdenum iron protein domain"/>
    <property type="match status" value="2"/>
</dbReference>
<accession>A0ABU7FZP0</accession>
<feature type="binding site" evidence="5">
    <location>
        <position position="357"/>
    </location>
    <ligand>
        <name>substrate</name>
    </ligand>
</feature>
<evidence type="ECO:0000313" key="9">
    <source>
        <dbReference type="Proteomes" id="UP001310248"/>
    </source>
</evidence>
<dbReference type="InterPro" id="IPR022695">
    <property type="entry name" value="Histidinol_DH_monofunct"/>
</dbReference>
<dbReference type="InterPro" id="IPR016161">
    <property type="entry name" value="Ald_DH/histidinol_DH"/>
</dbReference>
<dbReference type="InterPro" id="IPR012131">
    <property type="entry name" value="Hstdl_DH"/>
</dbReference>
<keyword evidence="5" id="KW-0028">Amino-acid biosynthesis</keyword>
<feature type="binding site" evidence="5">
    <location>
        <position position="256"/>
    </location>
    <ligand>
        <name>substrate</name>
    </ligand>
</feature>
<feature type="binding site" evidence="5">
    <location>
        <position position="127"/>
    </location>
    <ligand>
        <name>NAD(+)</name>
        <dbReference type="ChEBI" id="CHEBI:57540"/>
    </ligand>
</feature>
<dbReference type="GO" id="GO:0004399">
    <property type="term" value="F:histidinol dehydrogenase activity"/>
    <property type="evidence" value="ECO:0007669"/>
    <property type="project" value="UniProtKB-EC"/>
</dbReference>
<evidence type="ECO:0000256" key="3">
    <source>
        <dbReference type="ARBA" id="ARBA00022833"/>
    </source>
</evidence>
<name>A0ABU7FZP0_9ALTE</name>
<dbReference type="Pfam" id="PF00815">
    <property type="entry name" value="Histidinol_dh"/>
    <property type="match status" value="1"/>
</dbReference>
<evidence type="ECO:0000256" key="7">
    <source>
        <dbReference type="RuleBase" id="RU004175"/>
    </source>
</evidence>
<feature type="binding site" evidence="5">
    <location>
        <position position="185"/>
    </location>
    <ligand>
        <name>NAD(+)</name>
        <dbReference type="ChEBI" id="CHEBI:57540"/>
    </ligand>
</feature>
<evidence type="ECO:0000313" key="8">
    <source>
        <dbReference type="EMBL" id="MEE1672539.1"/>
    </source>
</evidence>
<evidence type="ECO:0000256" key="6">
    <source>
        <dbReference type="PIRNR" id="PIRNR000099"/>
    </source>
</evidence>
<keyword evidence="4 5" id="KW-0560">Oxidoreductase</keyword>
<feature type="binding site" evidence="5">
    <location>
        <position position="234"/>
    </location>
    <ligand>
        <name>substrate</name>
    </ligand>
</feature>
<comment type="function">
    <text evidence="5">Catalyzes the sequential NAD-dependent oxidations of L-histidinol to L-histidinaldehyde and then to L-histidine.</text>
</comment>
<evidence type="ECO:0000256" key="5">
    <source>
        <dbReference type="HAMAP-Rule" id="MF_01024"/>
    </source>
</evidence>
<dbReference type="CDD" id="cd06572">
    <property type="entry name" value="Histidinol_dh"/>
    <property type="match status" value="1"/>
</dbReference>
<sequence length="428" mass="45335">MQTVIWKQLNEEQQQQVLSRPAVNSSTDIAGIVADVVKQVREQGDQALIALAAKFDKTELAAVRVSQQEIDAAEQGLSDEFKQAVAQAKANIEVFHKAQKPQPISLETQPGVRCEMHYAAIGNVGLYVPGGTAPLPSTVLMLAIPARIAGCKKVVLSSPPPIAPEILYTAKLCGVDEVYAAGGAQAIAAMAYGTESVAKSDKIFGPGNAFVTQAKQQVSGDHAGAAIDMPAGPSEVLVIADDKANPAFVAADLLSQAEHGPDSQVILLTTSEQQAAAVNAELARQLALLSRNNIADQALSHSTAIVVNDLAQAVQVSNLYGPEHLIVQTEQARELLPDIENAGSVFLGKWTPESVGDYASGTNHTLPTYGYTRTYSSLGTLDFMKRFTVQELSQQGLKDLSSAVVPIANAEGLDAHRRAVTLRLGEEQ</sequence>
<feature type="binding site" evidence="5">
    <location>
        <position position="324"/>
    </location>
    <ligand>
        <name>substrate</name>
    </ligand>
</feature>
<keyword evidence="5" id="KW-0520">NAD</keyword>
<comment type="catalytic activity">
    <reaction evidence="5">
        <text>L-histidinol + 2 NAD(+) + H2O = L-histidine + 2 NADH + 3 H(+)</text>
        <dbReference type="Rhea" id="RHEA:20641"/>
        <dbReference type="ChEBI" id="CHEBI:15377"/>
        <dbReference type="ChEBI" id="CHEBI:15378"/>
        <dbReference type="ChEBI" id="CHEBI:57540"/>
        <dbReference type="ChEBI" id="CHEBI:57595"/>
        <dbReference type="ChEBI" id="CHEBI:57699"/>
        <dbReference type="ChEBI" id="CHEBI:57945"/>
        <dbReference type="EC" id="1.1.1.23"/>
    </reaction>
</comment>
<dbReference type="PRINTS" id="PR00083">
    <property type="entry name" value="HOLDHDRGNASE"/>
</dbReference>
<evidence type="ECO:0000256" key="1">
    <source>
        <dbReference type="ARBA" id="ARBA00010178"/>
    </source>
</evidence>
<gene>
    <name evidence="5 8" type="primary">hisD</name>
    <name evidence="8" type="ORF">SNR37_001868</name>
</gene>
<feature type="binding site" evidence="5">
    <location>
        <position position="259"/>
    </location>
    <ligand>
        <name>substrate</name>
    </ligand>
</feature>
<dbReference type="PIRSF" id="PIRSF000099">
    <property type="entry name" value="Histidinol_dh"/>
    <property type="match status" value="1"/>
</dbReference>